<feature type="compositionally biased region" description="Polar residues" evidence="2">
    <location>
        <begin position="213"/>
        <end position="224"/>
    </location>
</feature>
<proteinExistence type="inferred from homology"/>
<sequence length="442" mass="49670">MFRGRAANPCSNKFLYAKQIEQRQKAHRERLKTMRPAIDNTPPKKPSHLTNNKKKEAQMEEHFLKIERENRLLLEKMSYIMSQKALDNKNEAAARQGTKSLNKSYRKKELQRITEENQKILRRIQERQPYYNHAQWEEERRLQERYVRNICEYPVNGDKKRRRRRRRGPGAGEPGASGKKGVSRSRSGLIPSLDSEYQRHSREKLDRSLHGESASTSHLNGSSSGYADFRALGAPPDAKETRVYGVCAHPLRTPPHHTLLPGLSEASALDQSSQSRIRLAWAKAAQRHGEARQGAVRRRGEAPHIVDQHPRATRPLELDSRRETAAPSLAVMEAAVEELSRGLSLASAREGASKDGGDASATGGNPGGMMKSAAAQRVEELERRKDAKKFDGMASSLFDALDAVPVRPKSLLEDSKDSTGATQRRDLWHPLLGTQALVLVLR</sequence>
<protein>
    <recommendedName>
        <fullName evidence="5">Cilia- and flagella-associated protein 97</fullName>
    </recommendedName>
</protein>
<comment type="similarity">
    <text evidence="1">Belongs to the CFAP97 family.</text>
</comment>
<dbReference type="Pfam" id="PF13879">
    <property type="entry name" value="Hmw_CFAP97"/>
    <property type="match status" value="1"/>
</dbReference>
<dbReference type="PANTHER" id="PTHR33768">
    <property type="entry name" value="MIP11318P"/>
    <property type="match status" value="1"/>
</dbReference>
<evidence type="ECO:0000256" key="1">
    <source>
        <dbReference type="ARBA" id="ARBA00008315"/>
    </source>
</evidence>
<feature type="region of interest" description="Disordered" evidence="2">
    <location>
        <begin position="157"/>
        <end position="224"/>
    </location>
</feature>
<dbReference type="OrthoDB" id="2163395at2759"/>
<accession>A0A2R5GBA3</accession>
<keyword evidence="4" id="KW-1185">Reference proteome</keyword>
<organism evidence="3 4">
    <name type="scientific">Hondaea fermentalgiana</name>
    <dbReference type="NCBI Taxonomy" id="2315210"/>
    <lineage>
        <taxon>Eukaryota</taxon>
        <taxon>Sar</taxon>
        <taxon>Stramenopiles</taxon>
        <taxon>Bigyra</taxon>
        <taxon>Labyrinthulomycetes</taxon>
        <taxon>Thraustochytrida</taxon>
        <taxon>Thraustochytriidae</taxon>
        <taxon>Hondaea</taxon>
    </lineage>
</organism>
<evidence type="ECO:0008006" key="5">
    <source>
        <dbReference type="Google" id="ProtNLM"/>
    </source>
</evidence>
<dbReference type="Proteomes" id="UP000241890">
    <property type="component" value="Unassembled WGS sequence"/>
</dbReference>
<evidence type="ECO:0000313" key="4">
    <source>
        <dbReference type="Proteomes" id="UP000241890"/>
    </source>
</evidence>
<evidence type="ECO:0000313" key="3">
    <source>
        <dbReference type="EMBL" id="GBG27875.1"/>
    </source>
</evidence>
<dbReference type="InParanoid" id="A0A2R5GBA3"/>
<feature type="compositionally biased region" description="Low complexity" evidence="2">
    <location>
        <begin position="176"/>
        <end position="188"/>
    </location>
</feature>
<evidence type="ECO:0000256" key="2">
    <source>
        <dbReference type="SAM" id="MobiDB-lite"/>
    </source>
</evidence>
<dbReference type="AlphaFoldDB" id="A0A2R5GBA3"/>
<dbReference type="InterPro" id="IPR029488">
    <property type="entry name" value="Hmw/CFAP97"/>
</dbReference>
<feature type="region of interest" description="Disordered" evidence="2">
    <location>
        <begin position="346"/>
        <end position="370"/>
    </location>
</feature>
<dbReference type="EMBL" id="BEYU01000036">
    <property type="protein sequence ID" value="GBG27875.1"/>
    <property type="molecule type" value="Genomic_DNA"/>
</dbReference>
<dbReference type="InterPro" id="IPR038792">
    <property type="entry name" value="CFAP97D1/2"/>
</dbReference>
<comment type="caution">
    <text evidence="3">The sequence shown here is derived from an EMBL/GenBank/DDBJ whole genome shotgun (WGS) entry which is preliminary data.</text>
</comment>
<feature type="compositionally biased region" description="Basic and acidic residues" evidence="2">
    <location>
        <begin position="196"/>
        <end position="210"/>
    </location>
</feature>
<feature type="compositionally biased region" description="Basic residues" evidence="2">
    <location>
        <begin position="159"/>
        <end position="168"/>
    </location>
</feature>
<gene>
    <name evidence="3" type="ORF">FCC1311_040982</name>
</gene>
<dbReference type="PANTHER" id="PTHR33768:SF3">
    <property type="entry name" value="MIP11318P"/>
    <property type="match status" value="1"/>
</dbReference>
<feature type="region of interest" description="Disordered" evidence="2">
    <location>
        <begin position="91"/>
        <end position="110"/>
    </location>
</feature>
<reference evidence="3 4" key="1">
    <citation type="submission" date="2017-12" db="EMBL/GenBank/DDBJ databases">
        <title>Sequencing, de novo assembly and annotation of complete genome of a new Thraustochytrid species, strain FCC1311.</title>
        <authorList>
            <person name="Sedici K."/>
            <person name="Godart F."/>
            <person name="Aiese Cigliano R."/>
            <person name="Sanseverino W."/>
            <person name="Barakat M."/>
            <person name="Ortet P."/>
            <person name="Marechal E."/>
            <person name="Cagnac O."/>
            <person name="Amato A."/>
        </authorList>
    </citation>
    <scope>NUCLEOTIDE SEQUENCE [LARGE SCALE GENOMIC DNA]</scope>
</reference>
<name>A0A2R5GBA3_9STRA</name>